<dbReference type="EMBL" id="JBBWRZ010000001">
    <property type="protein sequence ID" value="KAK8247283.1"/>
    <property type="molecule type" value="Genomic_DNA"/>
</dbReference>
<accession>A0ABR1Z4I0</accession>
<evidence type="ECO:0000313" key="4">
    <source>
        <dbReference type="Proteomes" id="UP001492380"/>
    </source>
</evidence>
<dbReference type="InterPro" id="IPR013087">
    <property type="entry name" value="Znf_C2H2_type"/>
</dbReference>
<evidence type="ECO:0000313" key="3">
    <source>
        <dbReference type="EMBL" id="KAK8247283.1"/>
    </source>
</evidence>
<proteinExistence type="predicted"/>
<sequence length="407" mass="44141">MPCDRDPSHIHNWPTQGQLTIYHCERQCGFCDIKTAQCSHLRAHVKELHLKQYPLLELLPGRMGNAGKYPTDRHRPRKKAVRAQHAAASAAGKSAASTYLEQLPLPGSPANMTEQSLHCQTKDIGPITTGADLQQVPQSPGWVGQQQEQPAMGSVLGTSTVRAQDIPQPLHDTCVATSERHDDARDLGSTSADEIYSHFMEQANTANSYWNDKLDDGFTFGIPAADSYDHFIHPATIQTTATNIASSALSYYPEVSDSHYLYPGATATSCSAGLRAPDYTPAIPYRSSHRGPTPVVQSPNPMQIEVPNYGHASQAPPDQLKHPGDAINESSTEGIAEMVQSTSGQICPEVIAQEEINLLMVQMHDILSKALATGASIDNLRSHVELKVQETIGSAMTKPPASDKPDI</sequence>
<protein>
    <recommendedName>
        <fullName evidence="2">C2H2-type domain-containing protein</fullName>
    </recommendedName>
</protein>
<name>A0ABR1Z4I0_9PEZI</name>
<reference evidence="3 4" key="1">
    <citation type="submission" date="2024-04" db="EMBL/GenBank/DDBJ databases">
        <title>Phyllosticta paracitricarpa is synonymous to the EU quarantine fungus P. citricarpa based on phylogenomic analyses.</title>
        <authorList>
            <consortium name="Lawrence Berkeley National Laboratory"/>
            <person name="Van Ingen-Buijs V.A."/>
            <person name="Van Westerhoven A.C."/>
            <person name="Haridas S."/>
            <person name="Skiadas P."/>
            <person name="Martin F."/>
            <person name="Groenewald J.Z."/>
            <person name="Crous P.W."/>
            <person name="Seidl M.F."/>
        </authorList>
    </citation>
    <scope>NUCLEOTIDE SEQUENCE [LARGE SCALE GENOMIC DNA]</scope>
    <source>
        <strain evidence="3 4">CBS 123374</strain>
    </source>
</reference>
<dbReference type="Proteomes" id="UP001492380">
    <property type="component" value="Unassembled WGS sequence"/>
</dbReference>
<evidence type="ECO:0000259" key="2">
    <source>
        <dbReference type="PROSITE" id="PS50157"/>
    </source>
</evidence>
<keyword evidence="4" id="KW-1185">Reference proteome</keyword>
<dbReference type="PROSITE" id="PS50157">
    <property type="entry name" value="ZINC_FINGER_C2H2_2"/>
    <property type="match status" value="1"/>
</dbReference>
<evidence type="ECO:0000256" key="1">
    <source>
        <dbReference type="PROSITE-ProRule" id="PRU00042"/>
    </source>
</evidence>
<keyword evidence="1" id="KW-0479">Metal-binding</keyword>
<gene>
    <name evidence="3" type="ORF">HDK90DRAFT_37975</name>
</gene>
<comment type="caution">
    <text evidence="3">The sequence shown here is derived from an EMBL/GenBank/DDBJ whole genome shotgun (WGS) entry which is preliminary data.</text>
</comment>
<keyword evidence="1" id="KW-0863">Zinc-finger</keyword>
<organism evidence="3 4">
    <name type="scientific">Phyllosticta capitalensis</name>
    <dbReference type="NCBI Taxonomy" id="121624"/>
    <lineage>
        <taxon>Eukaryota</taxon>
        <taxon>Fungi</taxon>
        <taxon>Dikarya</taxon>
        <taxon>Ascomycota</taxon>
        <taxon>Pezizomycotina</taxon>
        <taxon>Dothideomycetes</taxon>
        <taxon>Dothideomycetes incertae sedis</taxon>
        <taxon>Botryosphaeriales</taxon>
        <taxon>Phyllostictaceae</taxon>
        <taxon>Phyllosticta</taxon>
    </lineage>
</organism>
<feature type="domain" description="C2H2-type" evidence="2">
    <location>
        <begin position="22"/>
        <end position="54"/>
    </location>
</feature>
<keyword evidence="1" id="KW-0862">Zinc</keyword>